<sequence length="284" mass="31042">MTFAAVVTTPRIWVDGVAASALPLPDRGLDFGDGLFETLLLKQGEPLLVDYHWQRLEAGLLTLQFPDNTLEHARQCLALACDALHELSWAALRLTITRGTAPRGYAPPAQAAPRVIISAAPLQQDRREPGSPAKVGWADIRWSAQPLLAGLKHANRLEQVLAAGEAQRRGLDEVVVLDQQGDVSSVSAGNLFIVEGDRLRTPALETCGVAGTRRRFVIERLAPALALHCEETHLSPADLERADEIFYCNSLRGLQSVGELGGTAFTRFPVCEALHQRYWELITC</sequence>
<dbReference type="InterPro" id="IPR043131">
    <property type="entry name" value="BCAT-like_N"/>
</dbReference>
<dbReference type="Gene3D" id="3.20.10.10">
    <property type="entry name" value="D-amino Acid Aminotransferase, subunit A, domain 2"/>
    <property type="match status" value="1"/>
</dbReference>
<keyword evidence="5" id="KW-0289">Folate biosynthesis</keyword>
<dbReference type="Gene3D" id="3.30.470.10">
    <property type="match status" value="1"/>
</dbReference>
<dbReference type="InterPro" id="IPR001544">
    <property type="entry name" value="Aminotrans_IV"/>
</dbReference>
<comment type="catalytic activity">
    <reaction evidence="9">
        <text>4-amino-4-deoxychorismate = 4-aminobenzoate + pyruvate + H(+)</text>
        <dbReference type="Rhea" id="RHEA:16201"/>
        <dbReference type="ChEBI" id="CHEBI:15361"/>
        <dbReference type="ChEBI" id="CHEBI:15378"/>
        <dbReference type="ChEBI" id="CHEBI:17836"/>
        <dbReference type="ChEBI" id="CHEBI:58406"/>
        <dbReference type="EC" id="4.1.3.38"/>
    </reaction>
</comment>
<comment type="caution">
    <text evidence="13">The sequence shown here is derived from an EMBL/GenBank/DDBJ whole genome shotgun (WGS) entry which is preliminary data.</text>
</comment>
<evidence type="ECO:0000256" key="6">
    <source>
        <dbReference type="ARBA" id="ARBA00023239"/>
    </source>
</evidence>
<dbReference type="PANTHER" id="PTHR42743:SF2">
    <property type="entry name" value="AMINODEOXYCHORISMATE LYASE"/>
    <property type="match status" value="1"/>
</dbReference>
<name>A0AAP8SQ64_9GAMM</name>
<comment type="subunit">
    <text evidence="3">Homodimer.</text>
</comment>
<evidence type="ECO:0000256" key="11">
    <source>
        <dbReference type="ARBA" id="ARBA00069174"/>
    </source>
</evidence>
<keyword evidence="4" id="KW-0663">Pyridoxal phosphate</keyword>
<dbReference type="GO" id="GO:0046656">
    <property type="term" value="P:folic acid biosynthetic process"/>
    <property type="evidence" value="ECO:0007669"/>
    <property type="project" value="UniProtKB-KW"/>
</dbReference>
<protein>
    <recommendedName>
        <fullName evidence="11 12">Aminodeoxychorismate lyase</fullName>
        <ecNumber evidence="8 12">4.1.3.38</ecNumber>
    </recommendedName>
</protein>
<dbReference type="AlphaFoldDB" id="A0AAP8SQ64"/>
<evidence type="ECO:0000256" key="4">
    <source>
        <dbReference type="ARBA" id="ARBA00022898"/>
    </source>
</evidence>
<evidence type="ECO:0000256" key="10">
    <source>
        <dbReference type="ARBA" id="ARBA00054027"/>
    </source>
</evidence>
<comment type="function">
    <text evidence="10">Involved in the biosynthesis of p-aminobenzoate (PABA), a precursor of tetrahydrofolate. Converts 4-amino-4-deoxychorismate into 4-aminobenzoate (PABA) and pyruvate.</text>
</comment>
<evidence type="ECO:0000256" key="8">
    <source>
        <dbReference type="ARBA" id="ARBA00035676"/>
    </source>
</evidence>
<dbReference type="InterPro" id="IPR043132">
    <property type="entry name" value="BCAT-like_C"/>
</dbReference>
<dbReference type="EC" id="4.1.3.38" evidence="8 12"/>
<evidence type="ECO:0000256" key="1">
    <source>
        <dbReference type="ARBA" id="ARBA00001933"/>
    </source>
</evidence>
<dbReference type="PANTHER" id="PTHR42743">
    <property type="entry name" value="AMINO-ACID AMINOTRANSFERASE"/>
    <property type="match status" value="1"/>
</dbReference>
<comment type="similarity">
    <text evidence="2">Belongs to the class-IV pyridoxal-phosphate-dependent aminotransferase family.</text>
</comment>
<dbReference type="Proteomes" id="UP000235162">
    <property type="component" value="Unassembled WGS sequence"/>
</dbReference>
<dbReference type="CDD" id="cd01559">
    <property type="entry name" value="ADCL_like"/>
    <property type="match status" value="1"/>
</dbReference>
<dbReference type="NCBIfam" id="TIGR03461">
    <property type="entry name" value="pabC_Proteo"/>
    <property type="match status" value="1"/>
</dbReference>
<dbReference type="SUPFAM" id="SSF56752">
    <property type="entry name" value="D-aminoacid aminotransferase-like PLP-dependent enzymes"/>
    <property type="match status" value="1"/>
</dbReference>
<dbReference type="GO" id="GO:0030170">
    <property type="term" value="F:pyridoxal phosphate binding"/>
    <property type="evidence" value="ECO:0007669"/>
    <property type="project" value="InterPro"/>
</dbReference>
<gene>
    <name evidence="13" type="primary">pabC</name>
    <name evidence="13" type="ORF">C0029_05215</name>
</gene>
<evidence type="ECO:0000313" key="13">
    <source>
        <dbReference type="EMBL" id="PLW87963.1"/>
    </source>
</evidence>
<dbReference type="EMBL" id="PKUR01000001">
    <property type="protein sequence ID" value="PLW87963.1"/>
    <property type="molecule type" value="Genomic_DNA"/>
</dbReference>
<comment type="cofactor">
    <cofactor evidence="1">
        <name>pyridoxal 5'-phosphate</name>
        <dbReference type="ChEBI" id="CHEBI:597326"/>
    </cofactor>
</comment>
<dbReference type="GO" id="GO:0008153">
    <property type="term" value="P:4-aminobenzoate biosynthetic process"/>
    <property type="evidence" value="ECO:0007669"/>
    <property type="project" value="UniProtKB-UniRule"/>
</dbReference>
<dbReference type="InterPro" id="IPR017824">
    <property type="entry name" value="Aminodeoxychorismate_lyase_IV"/>
</dbReference>
<evidence type="ECO:0000256" key="3">
    <source>
        <dbReference type="ARBA" id="ARBA00011738"/>
    </source>
</evidence>
<reference evidence="13 14" key="1">
    <citation type="submission" date="2018-01" db="EMBL/GenBank/DDBJ databases">
        <title>The draft genome sequence of Halioglobus japonicus S1-36.</title>
        <authorList>
            <person name="Du Z.-J."/>
            <person name="Shi M.-J."/>
        </authorList>
    </citation>
    <scope>NUCLEOTIDE SEQUENCE [LARGE SCALE GENOMIC DNA]</scope>
    <source>
        <strain evidence="13 14">S1-36</strain>
    </source>
</reference>
<dbReference type="GO" id="GO:0008696">
    <property type="term" value="F:4-amino-4-deoxychorismate lyase activity"/>
    <property type="evidence" value="ECO:0007669"/>
    <property type="project" value="UniProtKB-UniRule"/>
</dbReference>
<proteinExistence type="inferred from homology"/>
<evidence type="ECO:0000256" key="7">
    <source>
        <dbReference type="ARBA" id="ARBA00035633"/>
    </source>
</evidence>
<dbReference type="GO" id="GO:0005829">
    <property type="term" value="C:cytosol"/>
    <property type="evidence" value="ECO:0007669"/>
    <property type="project" value="TreeGrafter"/>
</dbReference>
<dbReference type="Pfam" id="PF01063">
    <property type="entry name" value="Aminotran_4"/>
    <property type="match status" value="1"/>
</dbReference>
<keyword evidence="14" id="KW-1185">Reference proteome</keyword>
<evidence type="ECO:0000313" key="14">
    <source>
        <dbReference type="Proteomes" id="UP000235162"/>
    </source>
</evidence>
<evidence type="ECO:0000256" key="2">
    <source>
        <dbReference type="ARBA" id="ARBA00009320"/>
    </source>
</evidence>
<evidence type="ECO:0000256" key="9">
    <source>
        <dbReference type="ARBA" id="ARBA00049529"/>
    </source>
</evidence>
<dbReference type="InterPro" id="IPR036038">
    <property type="entry name" value="Aminotransferase-like"/>
</dbReference>
<accession>A0AAP8SQ64</accession>
<dbReference type="InterPro" id="IPR050571">
    <property type="entry name" value="Class-IV_PLP-Dep_Aminotrnsfr"/>
</dbReference>
<comment type="pathway">
    <text evidence="7">Cofactor biosynthesis; tetrahydrofolate biosynthesis; 4-aminobenzoate from chorismate: step 2/2.</text>
</comment>
<keyword evidence="6 13" id="KW-0456">Lyase</keyword>
<evidence type="ECO:0000256" key="5">
    <source>
        <dbReference type="ARBA" id="ARBA00022909"/>
    </source>
</evidence>
<organism evidence="13 14">
    <name type="scientific">Halioglobus japonicus</name>
    <dbReference type="NCBI Taxonomy" id="930805"/>
    <lineage>
        <taxon>Bacteria</taxon>
        <taxon>Pseudomonadati</taxon>
        <taxon>Pseudomonadota</taxon>
        <taxon>Gammaproteobacteria</taxon>
        <taxon>Cellvibrionales</taxon>
        <taxon>Halieaceae</taxon>
        <taxon>Halioglobus</taxon>
    </lineage>
</organism>
<dbReference type="FunFam" id="3.20.10.10:FF:000002">
    <property type="entry name" value="D-alanine aminotransferase"/>
    <property type="match status" value="1"/>
</dbReference>
<evidence type="ECO:0000256" key="12">
    <source>
        <dbReference type="NCBIfam" id="TIGR03461"/>
    </source>
</evidence>